<evidence type="ECO:0000313" key="1">
    <source>
        <dbReference type="EMBL" id="MBP1933198.1"/>
    </source>
</evidence>
<proteinExistence type="predicted"/>
<reference evidence="1 2" key="1">
    <citation type="submission" date="2021-03" db="EMBL/GenBank/DDBJ databases">
        <title>Genomic Encyclopedia of Type Strains, Phase IV (KMG-IV): sequencing the most valuable type-strain genomes for metagenomic binning, comparative biology and taxonomic classification.</title>
        <authorList>
            <person name="Goeker M."/>
        </authorList>
    </citation>
    <scope>NUCLEOTIDE SEQUENCE [LARGE SCALE GENOMIC DNA]</scope>
    <source>
        <strain evidence="1 2">DSM 24738</strain>
    </source>
</reference>
<sequence length="39" mass="4441">MFQKVRVVISLPKINSRINEQKNPDEFRQSIIQLAGGEG</sequence>
<comment type="caution">
    <text evidence="1">The sequence shown here is derived from an EMBL/GenBank/DDBJ whole genome shotgun (WGS) entry which is preliminary data.</text>
</comment>
<dbReference type="EMBL" id="JAGGKT010000010">
    <property type="protein sequence ID" value="MBP1933198.1"/>
    <property type="molecule type" value="Genomic_DNA"/>
</dbReference>
<keyword evidence="2" id="KW-1185">Reference proteome</keyword>
<protein>
    <submittedName>
        <fullName evidence="1">Uncharacterized protein</fullName>
    </submittedName>
</protein>
<organism evidence="1 2">
    <name type="scientific">Ammoniphilus resinae</name>
    <dbReference type="NCBI Taxonomy" id="861532"/>
    <lineage>
        <taxon>Bacteria</taxon>
        <taxon>Bacillati</taxon>
        <taxon>Bacillota</taxon>
        <taxon>Bacilli</taxon>
        <taxon>Bacillales</taxon>
        <taxon>Paenibacillaceae</taxon>
        <taxon>Aneurinibacillus group</taxon>
        <taxon>Ammoniphilus</taxon>
    </lineage>
</organism>
<accession>A0ABS4GSD1</accession>
<gene>
    <name evidence="1" type="ORF">J2Z37_003211</name>
</gene>
<name>A0ABS4GSD1_9BACL</name>
<dbReference type="Proteomes" id="UP001519343">
    <property type="component" value="Unassembled WGS sequence"/>
</dbReference>
<evidence type="ECO:0000313" key="2">
    <source>
        <dbReference type="Proteomes" id="UP001519343"/>
    </source>
</evidence>